<protein>
    <submittedName>
        <fullName evidence="2">Uncharacterized protein</fullName>
    </submittedName>
</protein>
<comment type="caution">
    <text evidence="2">The sequence shown here is derived from an EMBL/GenBank/DDBJ whole genome shotgun (WGS) entry which is preliminary data.</text>
</comment>
<dbReference type="Proteomes" id="UP001172155">
    <property type="component" value="Unassembled WGS sequence"/>
</dbReference>
<dbReference type="EMBL" id="JAUKUD010000002">
    <property type="protein sequence ID" value="KAK0750818.1"/>
    <property type="molecule type" value="Genomic_DNA"/>
</dbReference>
<proteinExistence type="predicted"/>
<feature type="chain" id="PRO_5041200051" evidence="1">
    <location>
        <begin position="18"/>
        <end position="99"/>
    </location>
</feature>
<organism evidence="2 3">
    <name type="scientific">Schizothecium vesticola</name>
    <dbReference type="NCBI Taxonomy" id="314040"/>
    <lineage>
        <taxon>Eukaryota</taxon>
        <taxon>Fungi</taxon>
        <taxon>Dikarya</taxon>
        <taxon>Ascomycota</taxon>
        <taxon>Pezizomycotina</taxon>
        <taxon>Sordariomycetes</taxon>
        <taxon>Sordariomycetidae</taxon>
        <taxon>Sordariales</taxon>
        <taxon>Schizotheciaceae</taxon>
        <taxon>Schizothecium</taxon>
    </lineage>
</organism>
<evidence type="ECO:0000313" key="3">
    <source>
        <dbReference type="Proteomes" id="UP001172155"/>
    </source>
</evidence>
<sequence length="99" mass="11157">MKLAIATALLYAAAASAWKLDLWTTDGRHTSMHGRLDACNNIAFVPTLNVNRAKFVDETLDTVSTFELYRDKGCQGLLYRNDGGDYRMTARLVRSYKVH</sequence>
<evidence type="ECO:0000313" key="2">
    <source>
        <dbReference type="EMBL" id="KAK0750818.1"/>
    </source>
</evidence>
<keyword evidence="3" id="KW-1185">Reference proteome</keyword>
<keyword evidence="1" id="KW-0732">Signal</keyword>
<name>A0AA40F429_9PEZI</name>
<gene>
    <name evidence="2" type="ORF">B0T18DRAFT_401114</name>
</gene>
<accession>A0AA40F429</accession>
<dbReference type="AlphaFoldDB" id="A0AA40F429"/>
<reference evidence="2" key="1">
    <citation type="submission" date="2023-06" db="EMBL/GenBank/DDBJ databases">
        <title>Genome-scale phylogeny and comparative genomics of the fungal order Sordariales.</title>
        <authorList>
            <consortium name="Lawrence Berkeley National Laboratory"/>
            <person name="Hensen N."/>
            <person name="Bonometti L."/>
            <person name="Westerberg I."/>
            <person name="Brannstrom I.O."/>
            <person name="Guillou S."/>
            <person name="Cros-Aarteil S."/>
            <person name="Calhoun S."/>
            <person name="Haridas S."/>
            <person name="Kuo A."/>
            <person name="Mondo S."/>
            <person name="Pangilinan J."/>
            <person name="Riley R."/>
            <person name="LaButti K."/>
            <person name="Andreopoulos B."/>
            <person name="Lipzen A."/>
            <person name="Chen C."/>
            <person name="Yanf M."/>
            <person name="Daum C."/>
            <person name="Ng V."/>
            <person name="Clum A."/>
            <person name="Steindorff A."/>
            <person name="Ohm R."/>
            <person name="Martin F."/>
            <person name="Silar P."/>
            <person name="Natvig D."/>
            <person name="Lalanne C."/>
            <person name="Gautier V."/>
            <person name="Ament-velasquez S.L."/>
            <person name="Kruys A."/>
            <person name="Hutchinson M.I."/>
            <person name="Powell A.J."/>
            <person name="Barry K."/>
            <person name="Miller A.N."/>
            <person name="Grigoriev I.V."/>
            <person name="Debuchy R."/>
            <person name="Gladieux P."/>
            <person name="Thoren M.H."/>
            <person name="Johannesson H."/>
        </authorList>
    </citation>
    <scope>NUCLEOTIDE SEQUENCE</scope>
    <source>
        <strain evidence="2">SMH3187-1</strain>
    </source>
</reference>
<evidence type="ECO:0000256" key="1">
    <source>
        <dbReference type="SAM" id="SignalP"/>
    </source>
</evidence>
<feature type="signal peptide" evidence="1">
    <location>
        <begin position="1"/>
        <end position="17"/>
    </location>
</feature>